<evidence type="ECO:0000313" key="1">
    <source>
        <dbReference type="EMBL" id="PKI40314.1"/>
    </source>
</evidence>
<proteinExistence type="predicted"/>
<accession>A0A2I0I8I7</accession>
<dbReference type="PANTHER" id="PTHR32108:SF9">
    <property type="entry name" value="REVERSE TRANSCRIPTASE RNASE H-LIKE DOMAIN-CONTAINING PROTEIN"/>
    <property type="match status" value="1"/>
</dbReference>
<reference evidence="1 2" key="1">
    <citation type="submission" date="2017-11" db="EMBL/GenBank/DDBJ databases">
        <title>De-novo sequencing of pomegranate (Punica granatum L.) genome.</title>
        <authorList>
            <person name="Akparov Z."/>
            <person name="Amiraslanov A."/>
            <person name="Hajiyeva S."/>
            <person name="Abbasov M."/>
            <person name="Kaur K."/>
            <person name="Hamwieh A."/>
            <person name="Solovyev V."/>
            <person name="Salamov A."/>
            <person name="Braich B."/>
            <person name="Kosarev P."/>
            <person name="Mahmoud A."/>
            <person name="Hajiyev E."/>
            <person name="Babayeva S."/>
            <person name="Izzatullayeva V."/>
            <person name="Mammadov A."/>
            <person name="Mammadov A."/>
            <person name="Sharifova S."/>
            <person name="Ojaghi J."/>
            <person name="Eynullazada K."/>
            <person name="Bayramov B."/>
            <person name="Abdulazimova A."/>
            <person name="Shahmuradov I."/>
        </authorList>
    </citation>
    <scope>NUCLEOTIDE SEQUENCE [LARGE SCALE GENOMIC DNA]</scope>
    <source>
        <strain evidence="2">cv. AG2017</strain>
        <tissue evidence="1">Leaf</tissue>
    </source>
</reference>
<dbReference type="AlphaFoldDB" id="A0A2I0I8I7"/>
<name>A0A2I0I8I7_PUNGR</name>
<organism evidence="1 2">
    <name type="scientific">Punica granatum</name>
    <name type="common">Pomegranate</name>
    <dbReference type="NCBI Taxonomy" id="22663"/>
    <lineage>
        <taxon>Eukaryota</taxon>
        <taxon>Viridiplantae</taxon>
        <taxon>Streptophyta</taxon>
        <taxon>Embryophyta</taxon>
        <taxon>Tracheophyta</taxon>
        <taxon>Spermatophyta</taxon>
        <taxon>Magnoliopsida</taxon>
        <taxon>eudicotyledons</taxon>
        <taxon>Gunneridae</taxon>
        <taxon>Pentapetalae</taxon>
        <taxon>rosids</taxon>
        <taxon>malvids</taxon>
        <taxon>Myrtales</taxon>
        <taxon>Lythraceae</taxon>
        <taxon>Punica</taxon>
    </lineage>
</organism>
<protein>
    <submittedName>
        <fullName evidence="1">Uncharacterized protein</fullName>
    </submittedName>
</protein>
<dbReference type="EMBL" id="PGOL01003614">
    <property type="protein sequence ID" value="PKI40314.1"/>
    <property type="molecule type" value="Genomic_DNA"/>
</dbReference>
<evidence type="ECO:0000313" key="2">
    <source>
        <dbReference type="Proteomes" id="UP000233551"/>
    </source>
</evidence>
<dbReference type="Proteomes" id="UP000233551">
    <property type="component" value="Unassembled WGS sequence"/>
</dbReference>
<dbReference type="PANTHER" id="PTHR32108">
    <property type="entry name" value="DNA-DIRECTED RNA POLYMERASE SUBUNIT ALPHA"/>
    <property type="match status" value="1"/>
</dbReference>
<comment type="caution">
    <text evidence="1">The sequence shown here is derived from an EMBL/GenBank/DDBJ whole genome shotgun (WGS) entry which is preliminary data.</text>
</comment>
<gene>
    <name evidence="1" type="ORF">CRG98_039292</name>
</gene>
<keyword evidence="2" id="KW-1185">Reference proteome</keyword>
<sequence>MAKSPAHISLLAFLLSSEPHREALPRVLTVAQDPKGTPPNRIEKTVNSIFSNTISFSEEELPSEGCAHSWALHIVYKCNNYVIG</sequence>